<dbReference type="RefSeq" id="XP_065963356.1">
    <property type="nucleotide sequence ID" value="XM_066106418.1"/>
</dbReference>
<dbReference type="Proteomes" id="UP000245464">
    <property type="component" value="Chromosome 3"/>
</dbReference>
<proteinExistence type="predicted"/>
<comment type="caution">
    <text evidence="2">The sequence shown here is derived from an EMBL/GenBank/DDBJ whole genome shotgun (WGS) entry which is preliminary data.</text>
</comment>
<feature type="signal peptide" evidence="1">
    <location>
        <begin position="1"/>
        <end position="18"/>
    </location>
</feature>
<dbReference type="EMBL" id="NQIK02000003">
    <property type="protein sequence ID" value="KAF7573105.1"/>
    <property type="molecule type" value="Genomic_DNA"/>
</dbReference>
<evidence type="ECO:0000313" key="2">
    <source>
        <dbReference type="EMBL" id="KAF7573105.1"/>
    </source>
</evidence>
<dbReference type="AlphaFoldDB" id="A0A2W1DEN6"/>
<accession>A0A2W1DEN6</accession>
<reference evidence="2" key="1">
    <citation type="journal article" date="2018" name="BMC Genomics">
        <title>Comparative genomics of the wheat fungal pathogen Pyrenophora tritici-repentis reveals chromosomal variations and genome plasticity.</title>
        <authorList>
            <person name="Moolhuijzen P."/>
            <person name="See P.T."/>
            <person name="Hane J.K."/>
            <person name="Shi G."/>
            <person name="Liu Z."/>
            <person name="Oliver R.P."/>
            <person name="Moffat C.S."/>
        </authorList>
    </citation>
    <scope>NUCLEOTIDE SEQUENCE [LARGE SCALE GENOMIC DNA]</scope>
    <source>
        <strain evidence="2">M4</strain>
    </source>
</reference>
<gene>
    <name evidence="2" type="ORF">PtrM4_080100</name>
</gene>
<keyword evidence="1" id="KW-0732">Signal</keyword>
<sequence length="52" mass="5778">MKPTITIVLASLLTITSAHSWLHCTSFNNTDLIKWMEGNATESNGKMILDPM</sequence>
<dbReference type="KEGG" id="ptrr:90955957"/>
<evidence type="ECO:0000256" key="1">
    <source>
        <dbReference type="SAM" id="SignalP"/>
    </source>
</evidence>
<feature type="chain" id="PRO_5041068039" evidence="1">
    <location>
        <begin position="19"/>
        <end position="52"/>
    </location>
</feature>
<name>A0A2W1DEN6_9PLEO</name>
<protein>
    <submittedName>
        <fullName evidence="2">Uncharacterized protein</fullName>
    </submittedName>
</protein>
<dbReference type="GeneID" id="90955957"/>
<evidence type="ECO:0000313" key="3">
    <source>
        <dbReference type="Proteomes" id="UP000245464"/>
    </source>
</evidence>
<organism evidence="2 3">
    <name type="scientific">Pyrenophora tritici-repentis</name>
    <dbReference type="NCBI Taxonomy" id="45151"/>
    <lineage>
        <taxon>Eukaryota</taxon>
        <taxon>Fungi</taxon>
        <taxon>Dikarya</taxon>
        <taxon>Ascomycota</taxon>
        <taxon>Pezizomycotina</taxon>
        <taxon>Dothideomycetes</taxon>
        <taxon>Pleosporomycetidae</taxon>
        <taxon>Pleosporales</taxon>
        <taxon>Pleosporineae</taxon>
        <taxon>Pleosporaceae</taxon>
        <taxon>Pyrenophora</taxon>
    </lineage>
</organism>